<evidence type="ECO:0000256" key="7">
    <source>
        <dbReference type="ARBA" id="ARBA00049348"/>
    </source>
</evidence>
<feature type="domain" description="Methylated-DNA-[protein]-cysteine S-methyltransferase DNA binding" evidence="9">
    <location>
        <begin position="78"/>
        <end position="157"/>
    </location>
</feature>
<evidence type="ECO:0000256" key="4">
    <source>
        <dbReference type="ARBA" id="ARBA00022679"/>
    </source>
</evidence>
<evidence type="ECO:0000256" key="5">
    <source>
        <dbReference type="ARBA" id="ARBA00022763"/>
    </source>
</evidence>
<evidence type="ECO:0000256" key="6">
    <source>
        <dbReference type="ARBA" id="ARBA00023204"/>
    </source>
</evidence>
<dbReference type="InterPro" id="IPR036631">
    <property type="entry name" value="MGMT_N_sf"/>
</dbReference>
<evidence type="ECO:0000313" key="11">
    <source>
        <dbReference type="EMBL" id="PXF28908.1"/>
    </source>
</evidence>
<comment type="caution">
    <text evidence="11">The sequence shown here is derived from an EMBL/GenBank/DDBJ whole genome shotgun (WGS) entry which is preliminary data.</text>
</comment>
<evidence type="ECO:0000256" key="1">
    <source>
        <dbReference type="ARBA" id="ARBA00001286"/>
    </source>
</evidence>
<gene>
    <name evidence="11" type="ORF">WH50_23835</name>
</gene>
<dbReference type="PANTHER" id="PTHR10815:SF5">
    <property type="entry name" value="METHYLATED-DNA--PROTEIN-CYSTEINE METHYLTRANSFERASE"/>
    <property type="match status" value="1"/>
</dbReference>
<dbReference type="EMBL" id="LAPT01000140">
    <property type="protein sequence ID" value="PXF28908.1"/>
    <property type="molecule type" value="Genomic_DNA"/>
</dbReference>
<dbReference type="CDD" id="cd06445">
    <property type="entry name" value="ATase"/>
    <property type="match status" value="1"/>
</dbReference>
<evidence type="ECO:0000259" key="10">
    <source>
        <dbReference type="Pfam" id="PF02870"/>
    </source>
</evidence>
<keyword evidence="5 8" id="KW-0227">DNA damage</keyword>
<comment type="catalytic activity">
    <reaction evidence="7 8">
        <text>a 6-O-methyl-2'-deoxyguanosine in DNA + L-cysteinyl-[protein] = S-methyl-L-cysteinyl-[protein] + a 2'-deoxyguanosine in DNA</text>
        <dbReference type="Rhea" id="RHEA:24000"/>
        <dbReference type="Rhea" id="RHEA-COMP:10131"/>
        <dbReference type="Rhea" id="RHEA-COMP:10132"/>
        <dbReference type="Rhea" id="RHEA-COMP:11367"/>
        <dbReference type="Rhea" id="RHEA-COMP:11368"/>
        <dbReference type="ChEBI" id="CHEBI:29950"/>
        <dbReference type="ChEBI" id="CHEBI:82612"/>
        <dbReference type="ChEBI" id="CHEBI:85445"/>
        <dbReference type="ChEBI" id="CHEBI:85448"/>
        <dbReference type="EC" id="2.1.1.63"/>
    </reaction>
</comment>
<dbReference type="Gene3D" id="3.30.160.70">
    <property type="entry name" value="Methylated DNA-protein cysteine methyltransferase domain"/>
    <property type="match status" value="1"/>
</dbReference>
<organism evidence="11 12">
    <name type="scientific">Pokkaliibacter plantistimulans</name>
    <dbReference type="NCBI Taxonomy" id="1635171"/>
    <lineage>
        <taxon>Bacteria</taxon>
        <taxon>Pseudomonadati</taxon>
        <taxon>Pseudomonadota</taxon>
        <taxon>Gammaproteobacteria</taxon>
        <taxon>Oceanospirillales</taxon>
        <taxon>Balneatrichaceae</taxon>
        <taxon>Pokkaliibacter</taxon>
    </lineage>
</organism>
<evidence type="ECO:0000256" key="8">
    <source>
        <dbReference type="HAMAP-Rule" id="MF_00772"/>
    </source>
</evidence>
<dbReference type="Pfam" id="PF02870">
    <property type="entry name" value="Methyltransf_1N"/>
    <property type="match status" value="1"/>
</dbReference>
<evidence type="ECO:0000256" key="3">
    <source>
        <dbReference type="ARBA" id="ARBA00022603"/>
    </source>
</evidence>
<dbReference type="InterPro" id="IPR001497">
    <property type="entry name" value="MethylDNA_cys_MeTrfase_AS"/>
</dbReference>
<keyword evidence="3 8" id="KW-0489">Methyltransferase</keyword>
<dbReference type="PANTHER" id="PTHR10815">
    <property type="entry name" value="METHYLATED-DNA--PROTEIN-CYSTEINE METHYLTRANSFERASE"/>
    <property type="match status" value="1"/>
</dbReference>
<dbReference type="InterPro" id="IPR036217">
    <property type="entry name" value="MethylDNA_cys_MeTrfase_DNAb"/>
</dbReference>
<dbReference type="InterPro" id="IPR023546">
    <property type="entry name" value="MGMT"/>
</dbReference>
<feature type="domain" description="Methylguanine DNA methyltransferase ribonuclease-like" evidence="10">
    <location>
        <begin position="14"/>
        <end position="73"/>
    </location>
</feature>
<evidence type="ECO:0000259" key="9">
    <source>
        <dbReference type="Pfam" id="PF01035"/>
    </source>
</evidence>
<dbReference type="SUPFAM" id="SSF46767">
    <property type="entry name" value="Methylated DNA-protein cysteine methyltransferase, C-terminal domain"/>
    <property type="match status" value="1"/>
</dbReference>
<comment type="similarity">
    <text evidence="8">Belongs to the MGMT family.</text>
</comment>
<dbReference type="RefSeq" id="WP_110189809.1">
    <property type="nucleotide sequence ID" value="NZ_CP177354.1"/>
</dbReference>
<dbReference type="Gene3D" id="1.10.10.10">
    <property type="entry name" value="Winged helix-like DNA-binding domain superfamily/Winged helix DNA-binding domain"/>
    <property type="match status" value="1"/>
</dbReference>
<dbReference type="Proteomes" id="UP000248090">
    <property type="component" value="Unassembled WGS sequence"/>
</dbReference>
<proteinExistence type="inferred from homology"/>
<dbReference type="EC" id="2.1.1.63" evidence="8"/>
<keyword evidence="12" id="KW-1185">Reference proteome</keyword>
<dbReference type="HAMAP" id="MF_00772">
    <property type="entry name" value="OGT"/>
    <property type="match status" value="1"/>
</dbReference>
<sequence length="159" mass="17989">MIQYLHIHTALGGYIACSEQDQLHGLYRLEQKYFPVAFAHWQEDINAPLLQETARQLRAYLDGRLRQFELPLQQRGTPFQQRVWSALQHIGYGETLSYRELAERLGQPSAIRAVASANGRNPWSIVVPCHRVIGSDGSLTGYAGGVDCKRRLLQLEANS</sequence>
<reference evidence="11 12" key="1">
    <citation type="submission" date="2015-03" db="EMBL/GenBank/DDBJ databases">
        <authorList>
            <person name="Krishnan R."/>
            <person name="Midha S."/>
            <person name="Patil P.B."/>
            <person name="Rameshkumar N."/>
        </authorList>
    </citation>
    <scope>NUCLEOTIDE SEQUENCE [LARGE SCALE GENOMIC DNA]</scope>
    <source>
        <strain evidence="11 12">L1E11</strain>
    </source>
</reference>
<evidence type="ECO:0000256" key="2">
    <source>
        <dbReference type="ARBA" id="ARBA00022490"/>
    </source>
</evidence>
<dbReference type="InterPro" id="IPR008332">
    <property type="entry name" value="MethylG_MeTrfase_N"/>
</dbReference>
<name>A0ABX5LTT7_9GAMM</name>
<dbReference type="Pfam" id="PF01035">
    <property type="entry name" value="DNA_binding_1"/>
    <property type="match status" value="1"/>
</dbReference>
<dbReference type="NCBIfam" id="TIGR00589">
    <property type="entry name" value="ogt"/>
    <property type="match status" value="1"/>
</dbReference>
<comment type="function">
    <text evidence="8">Involved in the cellular defense against the biological effects of O6-methylguanine (O6-MeG) and O4-methylthymine (O4-MeT) in DNA. Repairs the methylated nucleobase in DNA by stoichiometrically transferring the methyl group to a cysteine residue in the enzyme. This is a suicide reaction: the enzyme is irreversibly inactivated.</text>
</comment>
<feature type="active site" description="Nucleophile; methyl group acceptor" evidence="8">
    <location>
        <position position="129"/>
    </location>
</feature>
<protein>
    <recommendedName>
        <fullName evidence="8">Methylated-DNA--protein-cysteine methyltransferase</fullName>
        <ecNumber evidence="8">2.1.1.63</ecNumber>
    </recommendedName>
    <alternativeName>
        <fullName evidence="8">6-O-methylguanine-DNA methyltransferase</fullName>
        <shortName evidence="8">MGMT</shortName>
    </alternativeName>
    <alternativeName>
        <fullName evidence="8">O-6-methylguanine-DNA-alkyltransferase</fullName>
    </alternativeName>
</protein>
<dbReference type="SUPFAM" id="SSF53155">
    <property type="entry name" value="Methylated DNA-protein cysteine methyltransferase domain"/>
    <property type="match status" value="1"/>
</dbReference>
<evidence type="ECO:0000313" key="12">
    <source>
        <dbReference type="Proteomes" id="UP000248090"/>
    </source>
</evidence>
<comment type="subcellular location">
    <subcellularLocation>
        <location evidence="8">Cytoplasm</location>
    </subcellularLocation>
</comment>
<dbReference type="InterPro" id="IPR014048">
    <property type="entry name" value="MethylDNA_cys_MeTrfase_DNA-bd"/>
</dbReference>
<keyword evidence="6 8" id="KW-0234">DNA repair</keyword>
<dbReference type="PROSITE" id="PS00374">
    <property type="entry name" value="MGMT"/>
    <property type="match status" value="1"/>
</dbReference>
<dbReference type="InterPro" id="IPR036388">
    <property type="entry name" value="WH-like_DNA-bd_sf"/>
</dbReference>
<comment type="catalytic activity">
    <reaction evidence="1 8">
        <text>a 4-O-methyl-thymidine in DNA + L-cysteinyl-[protein] = a thymidine in DNA + S-methyl-L-cysteinyl-[protein]</text>
        <dbReference type="Rhea" id="RHEA:53428"/>
        <dbReference type="Rhea" id="RHEA-COMP:10131"/>
        <dbReference type="Rhea" id="RHEA-COMP:10132"/>
        <dbReference type="Rhea" id="RHEA-COMP:13555"/>
        <dbReference type="Rhea" id="RHEA-COMP:13556"/>
        <dbReference type="ChEBI" id="CHEBI:29950"/>
        <dbReference type="ChEBI" id="CHEBI:82612"/>
        <dbReference type="ChEBI" id="CHEBI:137386"/>
        <dbReference type="ChEBI" id="CHEBI:137387"/>
        <dbReference type="EC" id="2.1.1.63"/>
    </reaction>
</comment>
<comment type="miscellaneous">
    <text evidence="8">This enzyme catalyzes only one turnover and therefore is not strictly catalytic. According to one definition, an enzyme is a biocatalyst that acts repeatedly and over many reaction cycles.</text>
</comment>
<keyword evidence="4 8" id="KW-0808">Transferase</keyword>
<keyword evidence="2 8" id="KW-0963">Cytoplasm</keyword>
<accession>A0ABX5LTT7</accession>